<organism evidence="3 4">
    <name type="scientific">Thelohanellus kitauei</name>
    <name type="common">Myxosporean</name>
    <dbReference type="NCBI Taxonomy" id="669202"/>
    <lineage>
        <taxon>Eukaryota</taxon>
        <taxon>Metazoa</taxon>
        <taxon>Cnidaria</taxon>
        <taxon>Myxozoa</taxon>
        <taxon>Myxosporea</taxon>
        <taxon>Bivalvulida</taxon>
        <taxon>Platysporina</taxon>
        <taxon>Myxobolidae</taxon>
        <taxon>Thelohanellus</taxon>
    </lineage>
</organism>
<protein>
    <submittedName>
        <fullName evidence="3">Uncharacterized protein</fullName>
    </submittedName>
</protein>
<feature type="transmembrane region" description="Helical" evidence="1">
    <location>
        <begin position="136"/>
        <end position="158"/>
    </location>
</feature>
<sequence length="165" mass="18016">MISVYASFFFIFTFVVCLANSSKSNNRQIDSFDSYPKHVATLSTAGATTLITITPGDILEGKHLCKLLCRESQIFPITLRGGAIKDEDKHKINVHLTFLYASVANAESLLNACNSEATAPCMKKVAALAKSDDGKWIWIIIGVVFCLLVVVGVIVIVMKKKGDFL</sequence>
<keyword evidence="1" id="KW-0472">Membrane</keyword>
<dbReference type="Proteomes" id="UP000031668">
    <property type="component" value="Unassembled WGS sequence"/>
</dbReference>
<comment type="caution">
    <text evidence="3">The sequence shown here is derived from an EMBL/GenBank/DDBJ whole genome shotgun (WGS) entry which is preliminary data.</text>
</comment>
<name>A0A0C2NA84_THEKT</name>
<keyword evidence="4" id="KW-1185">Reference proteome</keyword>
<feature type="chain" id="PRO_5002164934" evidence="2">
    <location>
        <begin position="20"/>
        <end position="165"/>
    </location>
</feature>
<keyword evidence="1" id="KW-0812">Transmembrane</keyword>
<gene>
    <name evidence="3" type="ORF">RF11_15155</name>
</gene>
<feature type="signal peptide" evidence="2">
    <location>
        <begin position="1"/>
        <end position="19"/>
    </location>
</feature>
<keyword evidence="2" id="KW-0732">Signal</keyword>
<dbReference type="EMBL" id="JWZT01000912">
    <property type="protein sequence ID" value="KII73285.1"/>
    <property type="molecule type" value="Genomic_DNA"/>
</dbReference>
<evidence type="ECO:0000313" key="3">
    <source>
        <dbReference type="EMBL" id="KII73285.1"/>
    </source>
</evidence>
<evidence type="ECO:0000256" key="2">
    <source>
        <dbReference type="SAM" id="SignalP"/>
    </source>
</evidence>
<dbReference type="AlphaFoldDB" id="A0A0C2NA84"/>
<evidence type="ECO:0000313" key="4">
    <source>
        <dbReference type="Proteomes" id="UP000031668"/>
    </source>
</evidence>
<evidence type="ECO:0000256" key="1">
    <source>
        <dbReference type="SAM" id="Phobius"/>
    </source>
</evidence>
<proteinExistence type="predicted"/>
<accession>A0A0C2NA84</accession>
<reference evidence="3 4" key="1">
    <citation type="journal article" date="2014" name="Genome Biol. Evol.">
        <title>The genome of the myxosporean Thelohanellus kitauei shows adaptations to nutrient acquisition within its fish host.</title>
        <authorList>
            <person name="Yang Y."/>
            <person name="Xiong J."/>
            <person name="Zhou Z."/>
            <person name="Huo F."/>
            <person name="Miao W."/>
            <person name="Ran C."/>
            <person name="Liu Y."/>
            <person name="Zhang J."/>
            <person name="Feng J."/>
            <person name="Wang M."/>
            <person name="Wang M."/>
            <person name="Wang L."/>
            <person name="Yao B."/>
        </authorList>
    </citation>
    <scope>NUCLEOTIDE SEQUENCE [LARGE SCALE GENOMIC DNA]</scope>
    <source>
        <strain evidence="3">Wuqing</strain>
    </source>
</reference>
<keyword evidence="1" id="KW-1133">Transmembrane helix</keyword>